<evidence type="ECO:0000256" key="4">
    <source>
        <dbReference type="ARBA" id="ARBA00012462"/>
    </source>
</evidence>
<keyword evidence="7" id="KW-0378">Hydrolase</keyword>
<comment type="catalytic activity">
    <reaction evidence="1">
        <text>Release of an N-terminal tripeptide from a polypeptide.</text>
        <dbReference type="EC" id="3.4.14.10"/>
    </reaction>
</comment>
<dbReference type="CDD" id="cd11377">
    <property type="entry name" value="Pro-peptidase_S53"/>
    <property type="match status" value="1"/>
</dbReference>
<evidence type="ECO:0000256" key="5">
    <source>
        <dbReference type="ARBA" id="ARBA00022670"/>
    </source>
</evidence>
<evidence type="ECO:0000256" key="11">
    <source>
        <dbReference type="PROSITE-ProRule" id="PRU01032"/>
    </source>
</evidence>
<keyword evidence="6 11" id="KW-0479">Metal-binding</keyword>
<evidence type="ECO:0000256" key="9">
    <source>
        <dbReference type="ARBA" id="ARBA00022837"/>
    </source>
</evidence>
<keyword evidence="10" id="KW-0865">Zymogen</keyword>
<dbReference type="AlphaFoldDB" id="A0A8H4QXH8"/>
<feature type="binding site" evidence="11">
    <location>
        <position position="613"/>
    </location>
    <ligand>
        <name>Ca(2+)</name>
        <dbReference type="ChEBI" id="CHEBI:29108"/>
    </ligand>
</feature>
<dbReference type="SUPFAM" id="SSF52743">
    <property type="entry name" value="Subtilisin-like"/>
    <property type="match status" value="1"/>
</dbReference>
<feature type="chain" id="PRO_5034031052" description="tripeptidyl-peptidase II" evidence="12">
    <location>
        <begin position="23"/>
        <end position="661"/>
    </location>
</feature>
<evidence type="ECO:0000256" key="1">
    <source>
        <dbReference type="ARBA" id="ARBA00001910"/>
    </source>
</evidence>
<reference evidence="14 15" key="1">
    <citation type="submission" date="2019-12" db="EMBL/GenBank/DDBJ databases">
        <authorList>
            <person name="Floudas D."/>
            <person name="Bentzer J."/>
            <person name="Ahren D."/>
            <person name="Johansson T."/>
            <person name="Persson P."/>
            <person name="Tunlid A."/>
        </authorList>
    </citation>
    <scope>NUCLEOTIDE SEQUENCE [LARGE SCALE GENOMIC DNA]</scope>
    <source>
        <strain evidence="14 15">CBS 102.39</strain>
    </source>
</reference>
<sequence>MLNSHPAHFLSLFLAFQQSVGASLTRVDLHKRYGDFSLHEQRDFGVEGRRLEGNIHVPLRIALKQQNLQSLANQLLAVSDPHSPLYGQHWTQAQILEAFSPSDDTHGVVRDWLRDAGFHDSAIKLSYNKAWIEVDGATARHVEELLATEYHVFEHGDEEHVACHNYSLPVHVAKHVDFVVPTIQPHIKLSTNNDYVRNSLQPRMAGTSIIRRSSSIAPLPSTQTRSLTGCDKMITPNCLKTLYNMSYTPKATDKNTFGITSYFSNTYLQSDLDTFFSNFSPALVGKSPSLVSINGGSIELDPTSDVGEDGWILQYSMTLAAPQNVQLLQINNPQIGERFTFNAWLDAVDGSYCSSDGGDDFNFDPQLPNPLPGGFNDHSCGTVKAPFVVSNSQSFSENQFSEFYRQRQCAEFGKLGLMGTTILYAAGNTGVTGAQSGYCLDDNGSMNLNATNFNPNWPASCPWVTVVGGTQVKANASLSSSMISTAEEVWNQEIIPGFFESGGGGFSNQFPKPSYQENSVNAYLSFLRRTDPKKLQNFNVKGRAYPDLSANANSFLDIANGTISIDSGTSGATPTVAAIITLVNDARLAAGKKPVGFINPSIYSPAFASAFNDVVDGVNTGCKGLQGVRDGGFRATTGWDPASGLGTPNLGKLIEKWLALP</sequence>
<dbReference type="InterPro" id="IPR050819">
    <property type="entry name" value="Tripeptidyl-peptidase_I"/>
</dbReference>
<dbReference type="PANTHER" id="PTHR14218:SF19">
    <property type="entry name" value="SERINE PROTEASE AORO, PUTATIVE (AFU_ORTHOLOGUE AFUA_6G10250)-RELATED"/>
    <property type="match status" value="1"/>
</dbReference>
<evidence type="ECO:0000256" key="8">
    <source>
        <dbReference type="ARBA" id="ARBA00022825"/>
    </source>
</evidence>
<keyword evidence="5" id="KW-0645">Protease</keyword>
<dbReference type="InterPro" id="IPR036852">
    <property type="entry name" value="Peptidase_S8/S53_dom_sf"/>
</dbReference>
<keyword evidence="12" id="KW-0732">Signal</keyword>
<dbReference type="GO" id="GO:0005576">
    <property type="term" value="C:extracellular region"/>
    <property type="evidence" value="ECO:0007669"/>
    <property type="project" value="UniProtKB-SubCell"/>
</dbReference>
<evidence type="ECO:0000313" key="15">
    <source>
        <dbReference type="Proteomes" id="UP000521872"/>
    </source>
</evidence>
<evidence type="ECO:0000256" key="2">
    <source>
        <dbReference type="ARBA" id="ARBA00002451"/>
    </source>
</evidence>
<name>A0A8H4QXH8_9AGAR</name>
<proteinExistence type="predicted"/>
<dbReference type="PROSITE" id="PS00138">
    <property type="entry name" value="SUBTILASE_SER"/>
    <property type="match status" value="1"/>
</dbReference>
<dbReference type="InterPro" id="IPR030400">
    <property type="entry name" value="Sedolisin_dom"/>
</dbReference>
<dbReference type="Pfam" id="PF00082">
    <property type="entry name" value="Peptidase_S8"/>
    <property type="match status" value="1"/>
</dbReference>
<dbReference type="CDD" id="cd04056">
    <property type="entry name" value="Peptidases_S53"/>
    <property type="match status" value="1"/>
</dbReference>
<accession>A0A8H4QXH8</accession>
<feature type="binding site" evidence="11">
    <location>
        <position position="640"/>
    </location>
    <ligand>
        <name>Ca(2+)</name>
        <dbReference type="ChEBI" id="CHEBI:29108"/>
    </ligand>
</feature>
<protein>
    <recommendedName>
        <fullName evidence="4">tripeptidyl-peptidase II</fullName>
        <ecNumber evidence="4">3.4.14.10</ecNumber>
    </recommendedName>
</protein>
<keyword evidence="8" id="KW-0720">Serine protease</keyword>
<gene>
    <name evidence="14" type="ORF">D9613_010100</name>
</gene>
<dbReference type="InterPro" id="IPR023828">
    <property type="entry name" value="Peptidase_S8_Ser-AS"/>
</dbReference>
<feature type="domain" description="Peptidase S53" evidence="13">
    <location>
        <begin position="233"/>
        <end position="660"/>
    </location>
</feature>
<dbReference type="InterPro" id="IPR000209">
    <property type="entry name" value="Peptidase_S8/S53_dom"/>
</dbReference>
<dbReference type="EC" id="3.4.14.10" evidence="4"/>
<dbReference type="PROSITE" id="PS51695">
    <property type="entry name" value="SEDOLISIN"/>
    <property type="match status" value="1"/>
</dbReference>
<dbReference type="Gene3D" id="3.40.50.200">
    <property type="entry name" value="Peptidase S8/S53 domain"/>
    <property type="match status" value="1"/>
</dbReference>
<comment type="cofactor">
    <cofactor evidence="11">
        <name>Ca(2+)</name>
        <dbReference type="ChEBI" id="CHEBI:29108"/>
    </cofactor>
    <text evidence="11">Binds 1 Ca(2+) ion per subunit.</text>
</comment>
<dbReference type="PANTHER" id="PTHR14218">
    <property type="entry name" value="PROTEASE S8 TRIPEPTIDYL PEPTIDASE I CLN2"/>
    <property type="match status" value="1"/>
</dbReference>
<evidence type="ECO:0000256" key="10">
    <source>
        <dbReference type="ARBA" id="ARBA00023145"/>
    </source>
</evidence>
<organism evidence="14 15">
    <name type="scientific">Agrocybe pediades</name>
    <dbReference type="NCBI Taxonomy" id="84607"/>
    <lineage>
        <taxon>Eukaryota</taxon>
        <taxon>Fungi</taxon>
        <taxon>Dikarya</taxon>
        <taxon>Basidiomycota</taxon>
        <taxon>Agaricomycotina</taxon>
        <taxon>Agaricomycetes</taxon>
        <taxon>Agaricomycetidae</taxon>
        <taxon>Agaricales</taxon>
        <taxon>Agaricineae</taxon>
        <taxon>Strophariaceae</taxon>
        <taxon>Agrocybe</taxon>
    </lineage>
</organism>
<dbReference type="Proteomes" id="UP000521872">
    <property type="component" value="Unassembled WGS sequence"/>
</dbReference>
<dbReference type="GO" id="GO:0006508">
    <property type="term" value="P:proteolysis"/>
    <property type="evidence" value="ECO:0007669"/>
    <property type="project" value="UniProtKB-KW"/>
</dbReference>
<evidence type="ECO:0000256" key="12">
    <source>
        <dbReference type="SAM" id="SignalP"/>
    </source>
</evidence>
<dbReference type="InterPro" id="IPR015366">
    <property type="entry name" value="S53_propep"/>
</dbReference>
<comment type="caution">
    <text evidence="11">Lacks conserved residue(s) required for the propagation of feature annotation.</text>
</comment>
<dbReference type="SUPFAM" id="SSF54897">
    <property type="entry name" value="Protease propeptides/inhibitors"/>
    <property type="match status" value="1"/>
</dbReference>
<feature type="binding site" evidence="11">
    <location>
        <position position="614"/>
    </location>
    <ligand>
        <name>Ca(2+)</name>
        <dbReference type="ChEBI" id="CHEBI:29108"/>
    </ligand>
</feature>
<keyword evidence="9 11" id="KW-0106">Calcium</keyword>
<dbReference type="GO" id="GO:0004252">
    <property type="term" value="F:serine-type endopeptidase activity"/>
    <property type="evidence" value="ECO:0007669"/>
    <property type="project" value="InterPro"/>
</dbReference>
<evidence type="ECO:0000256" key="3">
    <source>
        <dbReference type="ARBA" id="ARBA00004239"/>
    </source>
</evidence>
<dbReference type="GO" id="GO:0046872">
    <property type="term" value="F:metal ion binding"/>
    <property type="evidence" value="ECO:0007669"/>
    <property type="project" value="UniProtKB-UniRule"/>
</dbReference>
<feature type="signal peptide" evidence="12">
    <location>
        <begin position="1"/>
        <end position="22"/>
    </location>
</feature>
<dbReference type="SMART" id="SM00944">
    <property type="entry name" value="Pro-kuma_activ"/>
    <property type="match status" value="1"/>
</dbReference>
<dbReference type="Pfam" id="PF09286">
    <property type="entry name" value="Pro-kuma_activ"/>
    <property type="match status" value="1"/>
</dbReference>
<dbReference type="GO" id="GO:0008240">
    <property type="term" value="F:tripeptidyl-peptidase activity"/>
    <property type="evidence" value="ECO:0007669"/>
    <property type="project" value="UniProtKB-EC"/>
</dbReference>
<comment type="caution">
    <text evidence="14">The sequence shown here is derived from an EMBL/GenBank/DDBJ whole genome shotgun (WGS) entry which is preliminary data.</text>
</comment>
<evidence type="ECO:0000256" key="6">
    <source>
        <dbReference type="ARBA" id="ARBA00022723"/>
    </source>
</evidence>
<comment type="function">
    <text evidence="2">Secreted tripeptidyl-peptidase which degrades proteins at acidic pHs and is involved in virulence.</text>
</comment>
<comment type="subcellular location">
    <subcellularLocation>
        <location evidence="3">Secreted</location>
        <location evidence="3">Extracellular space</location>
    </subcellularLocation>
</comment>
<feature type="binding site" evidence="11">
    <location>
        <position position="638"/>
    </location>
    <ligand>
        <name>Ca(2+)</name>
        <dbReference type="ChEBI" id="CHEBI:29108"/>
    </ligand>
</feature>
<evidence type="ECO:0000256" key="7">
    <source>
        <dbReference type="ARBA" id="ARBA00022801"/>
    </source>
</evidence>
<keyword evidence="15" id="KW-1185">Reference proteome</keyword>
<dbReference type="EMBL" id="JAACJL010000017">
    <property type="protein sequence ID" value="KAF4618633.1"/>
    <property type="molecule type" value="Genomic_DNA"/>
</dbReference>
<evidence type="ECO:0000313" key="14">
    <source>
        <dbReference type="EMBL" id="KAF4618633.1"/>
    </source>
</evidence>
<evidence type="ECO:0000259" key="13">
    <source>
        <dbReference type="PROSITE" id="PS51695"/>
    </source>
</evidence>